<dbReference type="Gene3D" id="3.90.226.10">
    <property type="entry name" value="2-enoyl-CoA Hydratase, Chain A, domain 1"/>
    <property type="match status" value="1"/>
</dbReference>
<dbReference type="GO" id="GO:0004658">
    <property type="term" value="F:propionyl-CoA carboxylase activity"/>
    <property type="evidence" value="ECO:0007669"/>
    <property type="project" value="TreeGrafter"/>
</dbReference>
<dbReference type="EMBL" id="GU942966">
    <property type="protein sequence ID" value="ADD93119.1"/>
    <property type="molecule type" value="Genomic_DNA"/>
</dbReference>
<reference evidence="2" key="1">
    <citation type="journal article" date="2010" name="ISME J.">
        <title>Metagenome of the Mediterranean deep chlorophyll maximum studied by direct and fosmid library 454 pyrosequencing.</title>
        <authorList>
            <person name="Ghai R."/>
            <person name="Martin-Cuadrado A.B."/>
            <person name="Molto A.G."/>
            <person name="Heredia I.G."/>
            <person name="Cabrera R."/>
            <person name="Martin J."/>
            <person name="Verdu M."/>
            <person name="Deschamps P."/>
            <person name="Moreira D."/>
            <person name="Lopez-Garcia P."/>
            <person name="Mira A."/>
            <person name="Rodriguez-Valera F."/>
        </authorList>
    </citation>
    <scope>NUCLEOTIDE SEQUENCE</scope>
</reference>
<dbReference type="PANTHER" id="PTHR43842">
    <property type="entry name" value="PROPIONYL-COA CARBOXYLASE BETA CHAIN"/>
    <property type="match status" value="1"/>
</dbReference>
<evidence type="ECO:0000259" key="1">
    <source>
        <dbReference type="Pfam" id="PF01039"/>
    </source>
</evidence>
<accession>D6PBL8</accession>
<proteinExistence type="predicted"/>
<name>D6PBL8_9ARCH</name>
<dbReference type="InterPro" id="IPR029045">
    <property type="entry name" value="ClpP/crotonase-like_dom_sf"/>
</dbReference>
<dbReference type="PANTHER" id="PTHR43842:SF2">
    <property type="entry name" value="PROPIONYL-COA CARBOXYLASE BETA CHAIN, MITOCHONDRIAL"/>
    <property type="match status" value="1"/>
</dbReference>
<dbReference type="AlphaFoldDB" id="D6PBL8"/>
<dbReference type="InterPro" id="IPR051047">
    <property type="entry name" value="AccD/PCCB"/>
</dbReference>
<evidence type="ECO:0000313" key="2">
    <source>
        <dbReference type="EMBL" id="ADD93119.1"/>
    </source>
</evidence>
<organism evidence="2">
    <name type="scientific">uncultured archaeon MedDCM-OCT-S05-C57</name>
    <dbReference type="NCBI Taxonomy" id="743092"/>
    <lineage>
        <taxon>Archaea</taxon>
        <taxon>environmental samples</taxon>
    </lineage>
</organism>
<feature type="domain" description="Acetyl-coenzyme A carboxylase carboxyl transferase subunit beta" evidence="1">
    <location>
        <begin position="27"/>
        <end position="64"/>
    </location>
</feature>
<dbReference type="InterPro" id="IPR034733">
    <property type="entry name" value="AcCoA_carboxyl_beta"/>
</dbReference>
<dbReference type="SUPFAM" id="SSF52096">
    <property type="entry name" value="ClpP/crotonase"/>
    <property type="match status" value="1"/>
</dbReference>
<dbReference type="Pfam" id="PF01039">
    <property type="entry name" value="Carboxyl_trans"/>
    <property type="match status" value="1"/>
</dbReference>
<protein>
    <recommendedName>
        <fullName evidence="1">Acetyl-coenzyme A carboxylase carboxyl transferase subunit beta domain-containing protein</fullName>
    </recommendedName>
</protein>
<sequence length="80" mass="9714">MGTSDKIKELEKKLKKVSEGDQVRIDKQHEAGKMTARERIEALLDADSFVELDAMVKHRSNHFWIRKEKAFWRWSYYWTW</sequence>